<reference evidence="5" key="1">
    <citation type="submission" date="2018-05" db="EMBL/GenBank/DDBJ databases">
        <title>Leptospira yasudae sp. nov. and Leptospira stimsonii sp. nov., two pathogenic species of the genus Leptospira isolated from environmental sources.</title>
        <authorList>
            <person name="Casanovas-Massana A."/>
            <person name="Hamond C."/>
            <person name="Santos L.A."/>
            <person name="Hacker K.P."/>
            <person name="Balassiano I."/>
            <person name="Medeiros M.A."/>
            <person name="Reis M.G."/>
            <person name="Ko A.I."/>
            <person name="Wunder E.A."/>
        </authorList>
    </citation>
    <scope>NUCLEOTIDE SEQUENCE [LARGE SCALE GENOMIC DNA]</scope>
    <source>
        <strain evidence="5">Yale</strain>
    </source>
</reference>
<feature type="transmembrane region" description="Helical" evidence="1">
    <location>
        <begin position="252"/>
        <end position="270"/>
    </location>
</feature>
<dbReference type="Pfam" id="PF07695">
    <property type="entry name" value="7TMR-DISM_7TM"/>
    <property type="match status" value="1"/>
</dbReference>
<dbReference type="InterPro" id="IPR001932">
    <property type="entry name" value="PPM-type_phosphatase-like_dom"/>
</dbReference>
<dbReference type="Proteomes" id="UP000265798">
    <property type="component" value="Unassembled WGS sequence"/>
</dbReference>
<dbReference type="InterPro" id="IPR011623">
    <property type="entry name" value="7TMR_DISM_rcpt_extracell_dom1"/>
</dbReference>
<dbReference type="SUPFAM" id="SSF81606">
    <property type="entry name" value="PP2C-like"/>
    <property type="match status" value="1"/>
</dbReference>
<keyword evidence="1" id="KW-0472">Membrane</keyword>
<dbReference type="AlphaFoldDB" id="A0A396ZA06"/>
<feature type="transmembrane region" description="Helical" evidence="1">
    <location>
        <begin position="187"/>
        <end position="206"/>
    </location>
</feature>
<sequence>MYPKFIHILIILFVFSCESELKPVPETKQNSLLDLSGPWEIEPLAEGVSFKSSLEKSKVRHTVSVPSNLIEWSQSPKGSILLRKVITKKKEDPFFQSLCLGKISDEASVFWNGIELKEELFSSYQNSSPQGYDRIRIYSIPQEIVVEENTIEVLIRPYFDYEFGILSGPISIGTSVTIWREYFLSEIGGLLLFSSFLLIGGFFLFLSLREKRKNENFYFGLFLLLFSVYQISLSQFKYFLGLEILYFKKFEYTFLAFLFPLFCRFLSAFLRKSVGRIQFFFEIASFALCISFWFLQNVSVLDWCNRILHQSLWLGYVGISIRLLFPNLKKQKESRRILFGVLFLLVCVFIDILSERGNFSVIRLSGFGVCGFLFFLTLILADKFVGMKEKLRSWNRALEEAIRKRTKELTLSLQEIRTLKEQQDGDYFLITLLFQPFLSRNLRNEFSEIEVHRKQYKQFQFKNRRYEIGGDVVLNEPVFISGLEYQVLINADAMGKSLQGASGALVFCSIVKSFLQTPDYEFRSPENWLFLLYKNLQAVFESFDGSMFVSSILSLYRQETGDLFFLNCEHPPIVLLRNQSASYLSEEFILRKIGFPDSDLPVRVRHFRVLPEDTILYGSDGREDLFLSVDSDPTQKQKTSSPELFLTAVQKPFSTLEVLEERIRTIGELSDDLSFLRIQRPTEEAEKDPFQESNLIERKGKEAIQNGELLKATSFFSKASTRNPADLSLAKRALLLAKKTQNFKLIRLFSEKLLLREEGIFLKNPNRVNPSLITESSGRKGAEYEIQGIKKAS</sequence>
<evidence type="ECO:0000313" key="5">
    <source>
        <dbReference type="Proteomes" id="UP000265798"/>
    </source>
</evidence>
<keyword evidence="1" id="KW-1133">Transmembrane helix</keyword>
<dbReference type="Pfam" id="PF07228">
    <property type="entry name" value="SpoIIE"/>
    <property type="match status" value="1"/>
</dbReference>
<feature type="transmembrane region" description="Helical" evidence="1">
    <location>
        <begin position="307"/>
        <end position="325"/>
    </location>
</feature>
<dbReference type="RefSeq" id="WP_118968160.1">
    <property type="nucleotide sequence ID" value="NZ_QHCT01000002.1"/>
</dbReference>
<dbReference type="OrthoDB" id="343048at2"/>
<feature type="transmembrane region" description="Helical" evidence="1">
    <location>
        <begin position="218"/>
        <end position="240"/>
    </location>
</feature>
<feature type="transmembrane region" description="Helical" evidence="1">
    <location>
        <begin position="337"/>
        <end position="354"/>
    </location>
</feature>
<dbReference type="InterPro" id="IPR036457">
    <property type="entry name" value="PPM-type-like_dom_sf"/>
</dbReference>
<feature type="domain" description="PPM-type phosphatase" evidence="2">
    <location>
        <begin position="487"/>
        <end position="680"/>
    </location>
</feature>
<feature type="transmembrane region" description="Helical" evidence="1">
    <location>
        <begin position="360"/>
        <end position="381"/>
    </location>
</feature>
<proteinExistence type="predicted"/>
<protein>
    <submittedName>
        <fullName evidence="4">Stage II sporulation protein E</fullName>
    </submittedName>
</protein>
<evidence type="ECO:0000313" key="4">
    <source>
        <dbReference type="EMBL" id="RHX90507.1"/>
    </source>
</evidence>
<feature type="domain" description="7TM-DISM receptor extracellular" evidence="3">
    <location>
        <begin position="191"/>
        <end position="383"/>
    </location>
</feature>
<comment type="caution">
    <text evidence="4">The sequence shown here is derived from an EMBL/GenBank/DDBJ whole genome shotgun (WGS) entry which is preliminary data.</text>
</comment>
<dbReference type="Gene3D" id="3.60.40.10">
    <property type="entry name" value="PPM-type phosphatase domain"/>
    <property type="match status" value="1"/>
</dbReference>
<dbReference type="EMBL" id="QHCT01000002">
    <property type="protein sequence ID" value="RHX90507.1"/>
    <property type="molecule type" value="Genomic_DNA"/>
</dbReference>
<keyword evidence="1" id="KW-0812">Transmembrane</keyword>
<evidence type="ECO:0000259" key="3">
    <source>
        <dbReference type="Pfam" id="PF07695"/>
    </source>
</evidence>
<organism evidence="4 5">
    <name type="scientific">Leptospira stimsonii</name>
    <dbReference type="NCBI Taxonomy" id="2202203"/>
    <lineage>
        <taxon>Bacteria</taxon>
        <taxon>Pseudomonadati</taxon>
        <taxon>Spirochaetota</taxon>
        <taxon>Spirochaetia</taxon>
        <taxon>Leptospirales</taxon>
        <taxon>Leptospiraceae</taxon>
        <taxon>Leptospira</taxon>
    </lineage>
</organism>
<accession>A0A396ZA06</accession>
<evidence type="ECO:0000256" key="1">
    <source>
        <dbReference type="SAM" id="Phobius"/>
    </source>
</evidence>
<gene>
    <name evidence="4" type="ORF">DLM75_08815</name>
</gene>
<name>A0A396ZA06_9LEPT</name>
<dbReference type="PROSITE" id="PS51257">
    <property type="entry name" value="PROKAR_LIPOPROTEIN"/>
    <property type="match status" value="1"/>
</dbReference>
<evidence type="ECO:0000259" key="2">
    <source>
        <dbReference type="Pfam" id="PF07228"/>
    </source>
</evidence>
<feature type="transmembrane region" description="Helical" evidence="1">
    <location>
        <begin position="277"/>
        <end position="295"/>
    </location>
</feature>